<protein>
    <submittedName>
        <fullName evidence="2">SPOSA6832_04212-mRNA-1:cds</fullName>
    </submittedName>
</protein>
<dbReference type="GO" id="GO:0015937">
    <property type="term" value="P:coenzyme A biosynthetic process"/>
    <property type="evidence" value="ECO:0007669"/>
    <property type="project" value="TreeGrafter"/>
</dbReference>
<feature type="domain" description="Cytidyltransferase-like" evidence="1">
    <location>
        <begin position="1"/>
        <end position="63"/>
    </location>
</feature>
<proteinExistence type="predicted"/>
<dbReference type="PANTHER" id="PTHR10695:SF46">
    <property type="entry name" value="BIFUNCTIONAL COENZYME A SYNTHASE-RELATED"/>
    <property type="match status" value="1"/>
</dbReference>
<evidence type="ECO:0000313" key="2">
    <source>
        <dbReference type="EMBL" id="CEQ42385.1"/>
    </source>
</evidence>
<dbReference type="Gene3D" id="3.40.50.620">
    <property type="entry name" value="HUPs"/>
    <property type="match status" value="1"/>
</dbReference>
<gene>
    <name evidence="2" type="primary">SPOSA6832_04212</name>
</gene>
<evidence type="ECO:0000259" key="1">
    <source>
        <dbReference type="Pfam" id="PF01467"/>
    </source>
</evidence>
<dbReference type="Pfam" id="PF01467">
    <property type="entry name" value="CTP_transf_like"/>
    <property type="match status" value="1"/>
</dbReference>
<dbReference type="GO" id="GO:0004140">
    <property type="term" value="F:dephospho-CoA kinase activity"/>
    <property type="evidence" value="ECO:0007669"/>
    <property type="project" value="TreeGrafter"/>
</dbReference>
<sequence length="191" mass="20868">MGGTFDHLHAGHKILLTMACAITSHKLIVGVSDDALLKNKKFKEHLEPLQYRISAVEHFIELVRPSLGHQVVALQVRSFRLLAGYRLRPVVDEWEIQDVYGPTANDPDINALVVSEETRAGGESINNLRASKQLSVLDIWVINLVADDATPPTAGAEPVKVETKMGSTGIREWISKRKAGKVGGTGASVER</sequence>
<keyword evidence="3" id="KW-1185">Reference proteome</keyword>
<dbReference type="PANTHER" id="PTHR10695">
    <property type="entry name" value="DEPHOSPHO-COA KINASE-RELATED"/>
    <property type="match status" value="1"/>
</dbReference>
<accession>A0A0D6ES39</accession>
<reference evidence="3" key="1">
    <citation type="submission" date="2015-02" db="EMBL/GenBank/DDBJ databases">
        <authorList>
            <person name="Gon?alves P."/>
        </authorList>
    </citation>
    <scope>NUCLEOTIDE SEQUENCE [LARGE SCALE GENOMIC DNA]</scope>
</reference>
<dbReference type="Proteomes" id="UP000243876">
    <property type="component" value="Unassembled WGS sequence"/>
</dbReference>
<organism evidence="2 3">
    <name type="scientific">Sporidiobolus salmonicolor</name>
    <name type="common">Yeast-like fungus</name>
    <name type="synonym">Sporobolomyces salmonicolor</name>
    <dbReference type="NCBI Taxonomy" id="5005"/>
    <lineage>
        <taxon>Eukaryota</taxon>
        <taxon>Fungi</taxon>
        <taxon>Dikarya</taxon>
        <taxon>Basidiomycota</taxon>
        <taxon>Pucciniomycotina</taxon>
        <taxon>Microbotryomycetes</taxon>
        <taxon>Sporidiobolales</taxon>
        <taxon>Sporidiobolaceae</taxon>
        <taxon>Sporobolomyces</taxon>
    </lineage>
</organism>
<dbReference type="InterPro" id="IPR004821">
    <property type="entry name" value="Cyt_trans-like"/>
</dbReference>
<dbReference type="OrthoDB" id="330671at2759"/>
<dbReference type="SUPFAM" id="SSF52374">
    <property type="entry name" value="Nucleotidylyl transferase"/>
    <property type="match status" value="1"/>
</dbReference>
<dbReference type="AlphaFoldDB" id="A0A0D6ES39"/>
<dbReference type="EMBL" id="CENE01000025">
    <property type="protein sequence ID" value="CEQ42385.1"/>
    <property type="molecule type" value="Genomic_DNA"/>
</dbReference>
<evidence type="ECO:0000313" key="3">
    <source>
        <dbReference type="Proteomes" id="UP000243876"/>
    </source>
</evidence>
<dbReference type="NCBIfam" id="TIGR00125">
    <property type="entry name" value="cyt_tran_rel"/>
    <property type="match status" value="1"/>
</dbReference>
<name>A0A0D6ES39_SPOSA</name>
<dbReference type="InterPro" id="IPR014729">
    <property type="entry name" value="Rossmann-like_a/b/a_fold"/>
</dbReference>